<gene>
    <name evidence="2" type="ORF">NCTC12126_00945</name>
</gene>
<name>A0A484WWH7_9ENTR</name>
<feature type="region of interest" description="Disordered" evidence="1">
    <location>
        <begin position="105"/>
        <end position="128"/>
    </location>
</feature>
<evidence type="ECO:0000313" key="2">
    <source>
        <dbReference type="EMBL" id="VFS14873.1"/>
    </source>
</evidence>
<proteinExistence type="predicted"/>
<dbReference type="AlphaFoldDB" id="A0A484WWH7"/>
<reference evidence="2 3" key="1">
    <citation type="submission" date="2019-03" db="EMBL/GenBank/DDBJ databases">
        <authorList>
            <consortium name="Pathogen Informatics"/>
        </authorList>
    </citation>
    <scope>NUCLEOTIDE SEQUENCE [LARGE SCALE GENOMIC DNA]</scope>
    <source>
        <strain evidence="2 3">NCTC12126</strain>
    </source>
</reference>
<protein>
    <submittedName>
        <fullName evidence="2">Uncharacterized protein</fullName>
    </submittedName>
</protein>
<organism evidence="2 3">
    <name type="scientific">Enterobacter cancerogenus</name>
    <dbReference type="NCBI Taxonomy" id="69218"/>
    <lineage>
        <taxon>Bacteria</taxon>
        <taxon>Pseudomonadati</taxon>
        <taxon>Pseudomonadota</taxon>
        <taxon>Gammaproteobacteria</taxon>
        <taxon>Enterobacterales</taxon>
        <taxon>Enterobacteriaceae</taxon>
        <taxon>Enterobacter</taxon>
        <taxon>Enterobacter cloacae complex</taxon>
    </lineage>
</organism>
<dbReference type="Pfam" id="PF19267">
    <property type="entry name" value="CIS_spike_tip"/>
    <property type="match status" value="1"/>
</dbReference>
<accession>A0A484WWH7</accession>
<evidence type="ECO:0000313" key="3">
    <source>
        <dbReference type="Proteomes" id="UP000351155"/>
    </source>
</evidence>
<sequence length="139" mass="14062">MSSLVVIDGDALKFETNFGANVVTPTAPCLIQGSGEADITNKKICVLGDESKVSIAATYTKSTHPTPGTGTITIAALAADQQALFVTAGTAVIVVGSQFTARFTPGSPAMDPQGKPDPNMGPAQGTGTFINSQTFVTAG</sequence>
<dbReference type="Proteomes" id="UP000351155">
    <property type="component" value="Unassembled WGS sequence"/>
</dbReference>
<dbReference type="EMBL" id="CAADIW010000005">
    <property type="protein sequence ID" value="VFS14873.1"/>
    <property type="molecule type" value="Genomic_DNA"/>
</dbReference>
<evidence type="ECO:0000256" key="1">
    <source>
        <dbReference type="SAM" id="MobiDB-lite"/>
    </source>
</evidence>
<dbReference type="InterPro" id="IPR045362">
    <property type="entry name" value="CIS_spike_tip"/>
</dbReference>